<dbReference type="Pfam" id="PF13410">
    <property type="entry name" value="GST_C_2"/>
    <property type="match status" value="1"/>
</dbReference>
<dbReference type="InterPro" id="IPR040079">
    <property type="entry name" value="Glutathione_S-Trfase"/>
</dbReference>
<dbReference type="InterPro" id="IPR004045">
    <property type="entry name" value="Glutathione_S-Trfase_N"/>
</dbReference>
<dbReference type="InterPro" id="IPR036282">
    <property type="entry name" value="Glutathione-S-Trfase_C_sf"/>
</dbReference>
<dbReference type="InterPro" id="IPR010987">
    <property type="entry name" value="Glutathione-S-Trfase_C-like"/>
</dbReference>
<dbReference type="SFLD" id="SFLDG01148">
    <property type="entry name" value="Xi_(cytGST)"/>
    <property type="match status" value="1"/>
</dbReference>
<feature type="binding site" evidence="3">
    <location>
        <begin position="155"/>
        <end position="156"/>
    </location>
    <ligand>
        <name>glutathione</name>
        <dbReference type="ChEBI" id="CHEBI:57925"/>
    </ligand>
</feature>
<feature type="site" description="Lowers pKa of active site Cys" evidence="4">
    <location>
        <position position="307"/>
    </location>
</feature>
<sequence>RLFARISVASMTTASSSTGQEVGTSWTKSVSDKGEYVRKASQFRSWISNDKSSNFAAESGRYHLYVCFACPWAHRALIVRELKGLTDAITVNVVDWHLKPGGWRFSPDKPGCTADDVNGFNTLREVYTSVDPAYSANITVPVLYDKKKRTIVSNESAEIIIMLNSAFNCVCGRADLDLYPEEFRAEIDSVNEFVYNNVNNGVYRAGFATAQEPYDEAVTKLFNALDDLENRLSTRRYLVGSPKSRLTLADVRLFTTLIRFDWVYHQHFKCNLRQLVDYPNLWAFTRDIYQLPGVSGTVNKEHIRKHYMMSHTQINPHGIVPIGPQLDLDKPHDREKLP</sequence>
<comment type="similarity">
    <text evidence="1">Belongs to the GST superfamily. Mu family.</text>
</comment>
<evidence type="ECO:0000313" key="7">
    <source>
        <dbReference type="Proteomes" id="UP000215902"/>
    </source>
</evidence>
<evidence type="ECO:0000259" key="5">
    <source>
        <dbReference type="PROSITE" id="PS50405"/>
    </source>
</evidence>
<proteinExistence type="inferred from homology"/>
<reference evidence="6 7" key="1">
    <citation type="submission" date="2017-06" db="EMBL/GenBank/DDBJ databases">
        <title>A platform for efficient transgenesis in Macrostomum lignano, a flatworm model organism for stem cell research.</title>
        <authorList>
            <person name="Berezikov E."/>
        </authorList>
    </citation>
    <scope>NUCLEOTIDE SEQUENCE [LARGE SCALE GENOMIC DNA]</scope>
    <source>
        <strain evidence="6">DV1</strain>
        <tissue evidence="6">Whole organism</tissue>
    </source>
</reference>
<dbReference type="SFLD" id="SFLDG01206">
    <property type="entry name" value="Xi.1"/>
    <property type="match status" value="1"/>
</dbReference>
<dbReference type="GO" id="GO:0004364">
    <property type="term" value="F:glutathione transferase activity"/>
    <property type="evidence" value="ECO:0007669"/>
    <property type="project" value="InterPro"/>
</dbReference>
<dbReference type="InterPro" id="IPR036249">
    <property type="entry name" value="Thioredoxin-like_sf"/>
</dbReference>
<dbReference type="SUPFAM" id="SSF47616">
    <property type="entry name" value="GST C-terminal domain-like"/>
    <property type="match status" value="1"/>
</dbReference>
<evidence type="ECO:0000313" key="6">
    <source>
        <dbReference type="EMBL" id="PAA81179.1"/>
    </source>
</evidence>
<dbReference type="PIRSF" id="PIRSF015753">
    <property type="entry name" value="GST"/>
    <property type="match status" value="1"/>
</dbReference>
<dbReference type="GO" id="GO:0005737">
    <property type="term" value="C:cytoplasm"/>
    <property type="evidence" value="ECO:0007669"/>
    <property type="project" value="TreeGrafter"/>
</dbReference>
<feature type="active site" description="Nucleophile" evidence="2">
    <location>
        <position position="70"/>
    </location>
</feature>
<dbReference type="EMBL" id="NIVC01000544">
    <property type="protein sequence ID" value="PAA81179.1"/>
    <property type="molecule type" value="Genomic_DNA"/>
</dbReference>
<evidence type="ECO:0000256" key="1">
    <source>
        <dbReference type="ARBA" id="ARBA00005861"/>
    </source>
</evidence>
<evidence type="ECO:0000256" key="2">
    <source>
        <dbReference type="PIRSR" id="PIRSR015753-1"/>
    </source>
</evidence>
<dbReference type="AlphaFoldDB" id="A0A267G778"/>
<keyword evidence="7" id="KW-1185">Reference proteome</keyword>
<dbReference type="SUPFAM" id="SSF52833">
    <property type="entry name" value="Thioredoxin-like"/>
    <property type="match status" value="1"/>
</dbReference>
<dbReference type="InterPro" id="IPR016639">
    <property type="entry name" value="GST_Omega/GSH"/>
</dbReference>
<dbReference type="PANTHER" id="PTHR32419:SF6">
    <property type="entry name" value="GLUTATHIONE S-TRANSFERASE OMEGA-LIKE 1-RELATED"/>
    <property type="match status" value="1"/>
</dbReference>
<dbReference type="InterPro" id="IPR047047">
    <property type="entry name" value="GST_Omega-like_C"/>
</dbReference>
<accession>A0A267G778</accession>
<dbReference type="Pfam" id="PF13409">
    <property type="entry name" value="GST_N_2"/>
    <property type="match status" value="1"/>
</dbReference>
<feature type="domain" description="GST C-terminal" evidence="5">
    <location>
        <begin position="180"/>
        <end position="307"/>
    </location>
</feature>
<dbReference type="OrthoDB" id="2309723at2759"/>
<dbReference type="SFLD" id="SFLDS00019">
    <property type="entry name" value="Glutathione_Transferase_(cytos"/>
    <property type="match status" value="1"/>
</dbReference>
<dbReference type="Gene3D" id="1.20.1050.10">
    <property type="match status" value="1"/>
</dbReference>
<comment type="caution">
    <text evidence="6">The sequence shown here is derived from an EMBL/GenBank/DDBJ whole genome shotgun (WGS) entry which is preliminary data.</text>
</comment>
<dbReference type="Gene3D" id="3.40.30.10">
    <property type="entry name" value="Glutaredoxin"/>
    <property type="match status" value="1"/>
</dbReference>
<protein>
    <recommendedName>
        <fullName evidence="5">GST C-terminal domain-containing protein</fullName>
    </recommendedName>
</protein>
<gene>
    <name evidence="6" type="ORF">BOX15_Mlig020539g1</name>
</gene>
<feature type="non-terminal residue" evidence="6">
    <location>
        <position position="1"/>
    </location>
</feature>
<feature type="binding site" evidence="3">
    <location>
        <position position="103"/>
    </location>
    <ligand>
        <name>glutathione</name>
        <dbReference type="ChEBI" id="CHEBI:57925"/>
    </ligand>
</feature>
<evidence type="ECO:0000256" key="3">
    <source>
        <dbReference type="PIRSR" id="PIRSR015753-2"/>
    </source>
</evidence>
<dbReference type="STRING" id="282301.A0A267G778"/>
<feature type="site" description="Lowers pKa of active site Cys" evidence="4">
    <location>
        <position position="264"/>
    </location>
</feature>
<dbReference type="PANTHER" id="PTHR32419">
    <property type="entry name" value="GLUTATHIONYL-HYDROQUINONE REDUCTASE"/>
    <property type="match status" value="1"/>
</dbReference>
<organism evidence="6 7">
    <name type="scientific">Macrostomum lignano</name>
    <dbReference type="NCBI Taxonomy" id="282301"/>
    <lineage>
        <taxon>Eukaryota</taxon>
        <taxon>Metazoa</taxon>
        <taxon>Spiralia</taxon>
        <taxon>Lophotrochozoa</taxon>
        <taxon>Platyhelminthes</taxon>
        <taxon>Rhabditophora</taxon>
        <taxon>Macrostomorpha</taxon>
        <taxon>Macrostomida</taxon>
        <taxon>Macrostomidae</taxon>
        <taxon>Macrostomum</taxon>
    </lineage>
</organism>
<dbReference type="PROSITE" id="PS50405">
    <property type="entry name" value="GST_CTER"/>
    <property type="match status" value="1"/>
</dbReference>
<feature type="active site" description="Proton donor/acceptor" evidence="2">
    <location>
        <position position="203"/>
    </location>
</feature>
<name>A0A267G778_9PLAT</name>
<evidence type="ECO:0000256" key="4">
    <source>
        <dbReference type="PIRSR" id="PIRSR015753-3"/>
    </source>
</evidence>
<dbReference type="Proteomes" id="UP000215902">
    <property type="component" value="Unassembled WGS sequence"/>
</dbReference>
<dbReference type="CDD" id="cd03190">
    <property type="entry name" value="GST_C_Omega_like"/>
    <property type="match status" value="1"/>
</dbReference>